<dbReference type="InterPro" id="IPR011322">
    <property type="entry name" value="N-reg_PII-like_a/b"/>
</dbReference>
<dbReference type="Gene3D" id="3.30.70.120">
    <property type="match status" value="1"/>
</dbReference>
<dbReference type="PANTHER" id="PTHR23419">
    <property type="entry name" value="DIVALENT CATION TOLERANCE CUTA-RELATED"/>
    <property type="match status" value="1"/>
</dbReference>
<sequence>MVHLRRSVLALLARATAERVDALIEHIQALHSYHVPEIISTPITAGSPAYLDWISEETRPR</sequence>
<evidence type="ECO:0000256" key="1">
    <source>
        <dbReference type="ARBA" id="ARBA00010169"/>
    </source>
</evidence>
<organism evidence="2 3">
    <name type="scientific">Planosporangium thailandense</name>
    <dbReference type="NCBI Taxonomy" id="765197"/>
    <lineage>
        <taxon>Bacteria</taxon>
        <taxon>Bacillati</taxon>
        <taxon>Actinomycetota</taxon>
        <taxon>Actinomycetes</taxon>
        <taxon>Micromonosporales</taxon>
        <taxon>Micromonosporaceae</taxon>
        <taxon>Planosporangium</taxon>
    </lineage>
</organism>
<dbReference type="InterPro" id="IPR004323">
    <property type="entry name" value="Ion_tolerance_CutA"/>
</dbReference>
<gene>
    <name evidence="2" type="ORF">HC031_01575</name>
</gene>
<accession>A0ABX0XRK0</accession>
<reference evidence="2 3" key="1">
    <citation type="submission" date="2020-03" db="EMBL/GenBank/DDBJ databases">
        <title>WGS of the type strain of Planosporangium spp.</title>
        <authorList>
            <person name="Thawai C."/>
        </authorList>
    </citation>
    <scope>NUCLEOTIDE SEQUENCE [LARGE SCALE GENOMIC DNA]</scope>
    <source>
        <strain evidence="2 3">TBRC 5610</strain>
    </source>
</reference>
<evidence type="ECO:0000313" key="2">
    <source>
        <dbReference type="EMBL" id="NJC68418.1"/>
    </source>
</evidence>
<comment type="caution">
    <text evidence="2">The sequence shown here is derived from an EMBL/GenBank/DDBJ whole genome shotgun (WGS) entry which is preliminary data.</text>
</comment>
<protein>
    <submittedName>
        <fullName evidence="2">Divalent-cation tolerance protein CutA</fullName>
    </submittedName>
</protein>
<keyword evidence="3" id="KW-1185">Reference proteome</keyword>
<evidence type="ECO:0000313" key="3">
    <source>
        <dbReference type="Proteomes" id="UP000722989"/>
    </source>
</evidence>
<dbReference type="SUPFAM" id="SSF54913">
    <property type="entry name" value="GlnB-like"/>
    <property type="match status" value="1"/>
</dbReference>
<comment type="similarity">
    <text evidence="1">Belongs to the CutA family.</text>
</comment>
<proteinExistence type="inferred from homology"/>
<dbReference type="PANTHER" id="PTHR23419:SF8">
    <property type="entry name" value="FI09726P"/>
    <property type="match status" value="1"/>
</dbReference>
<dbReference type="Proteomes" id="UP000722989">
    <property type="component" value="Unassembled WGS sequence"/>
</dbReference>
<dbReference type="Pfam" id="PF03091">
    <property type="entry name" value="CutA1"/>
    <property type="match status" value="1"/>
</dbReference>
<dbReference type="InterPro" id="IPR015867">
    <property type="entry name" value="N-reg_PII/ATP_PRibTrfase_C"/>
</dbReference>
<name>A0ABX0XRK0_9ACTN</name>
<dbReference type="EMBL" id="JAATVY010000001">
    <property type="protein sequence ID" value="NJC68418.1"/>
    <property type="molecule type" value="Genomic_DNA"/>
</dbReference>